<reference evidence="1" key="1">
    <citation type="submission" date="2014-07" db="EMBL/GenBank/DDBJ databases">
        <authorList>
            <person name="Monot Marc"/>
        </authorList>
    </citation>
    <scope>NUCLEOTIDE SEQUENCE</scope>
    <source>
        <strain evidence="1">7032989</strain>
    </source>
</reference>
<dbReference type="EMBL" id="LK933219">
    <property type="protein sequence ID" value="CDT51443.1"/>
    <property type="molecule type" value="Genomic_DNA"/>
</dbReference>
<sequence>MRIDARRVECAGTDVQLEQAVFKQLEIALRGQAALPGGDVDGVEHQFPLSVCGVACNGEAAVRARRADAELPRDFGRGGRATDADAAVQPAFERGLQYVFRADGVDAYI</sequence>
<organism evidence="1">
    <name type="scientific">Clostridioides difficile</name>
    <name type="common">Peptoclostridium difficile</name>
    <dbReference type="NCBI Taxonomy" id="1496"/>
    <lineage>
        <taxon>Bacteria</taxon>
        <taxon>Bacillati</taxon>
        <taxon>Bacillota</taxon>
        <taxon>Clostridia</taxon>
        <taxon>Peptostreptococcales</taxon>
        <taxon>Peptostreptococcaceae</taxon>
        <taxon>Clostridioides</taxon>
    </lineage>
</organism>
<protein>
    <submittedName>
        <fullName evidence="1">Uncharacterized protein</fullName>
    </submittedName>
</protein>
<gene>
    <name evidence="1" type="ORF">BN1095_5320001</name>
</gene>
<evidence type="ECO:0000313" key="1">
    <source>
        <dbReference type="EMBL" id="CDT51443.1"/>
    </source>
</evidence>
<proteinExistence type="predicted"/>
<name>A0A069AZ53_CLODI</name>
<accession>A0A069AZ53</accession>
<dbReference type="AlphaFoldDB" id="A0A069AZ53"/>